<keyword evidence="9" id="KW-1185">Reference proteome</keyword>
<dbReference type="SMART" id="SM00450">
    <property type="entry name" value="RHOD"/>
    <property type="match status" value="1"/>
</dbReference>
<dbReference type="Gene3D" id="3.40.250.10">
    <property type="entry name" value="Rhodanese-like domain"/>
    <property type="match status" value="1"/>
</dbReference>
<dbReference type="InterPro" id="IPR040503">
    <property type="entry name" value="TRHO_N"/>
</dbReference>
<evidence type="ECO:0000256" key="6">
    <source>
        <dbReference type="ARBA" id="ARBA00023049"/>
    </source>
</evidence>
<evidence type="ECO:0000256" key="1">
    <source>
        <dbReference type="ARBA" id="ARBA00001947"/>
    </source>
</evidence>
<evidence type="ECO:0000256" key="3">
    <source>
        <dbReference type="ARBA" id="ARBA00022723"/>
    </source>
</evidence>
<dbReference type="PROSITE" id="PS50206">
    <property type="entry name" value="RHODANESE_3"/>
    <property type="match status" value="1"/>
</dbReference>
<dbReference type="Pfam" id="PF00581">
    <property type="entry name" value="Rhodanese"/>
    <property type="match status" value="1"/>
</dbReference>
<dbReference type="AlphaFoldDB" id="A0A9W6Y7U0"/>
<dbReference type="PANTHER" id="PTHR43268">
    <property type="entry name" value="THIOSULFATE SULFURTRANSFERASE/RHODANESE-LIKE DOMAIN-CONTAINING PROTEIN 2"/>
    <property type="match status" value="1"/>
</dbReference>
<dbReference type="InterPro" id="IPR001763">
    <property type="entry name" value="Rhodanese-like_dom"/>
</dbReference>
<name>A0A9W6Y7U0_9STRA</name>
<comment type="cofactor">
    <cofactor evidence="1">
        <name>Zn(2+)</name>
        <dbReference type="ChEBI" id="CHEBI:29105"/>
    </cofactor>
</comment>
<organism evidence="8 9">
    <name type="scientific">Phytophthora fragariaefolia</name>
    <dbReference type="NCBI Taxonomy" id="1490495"/>
    <lineage>
        <taxon>Eukaryota</taxon>
        <taxon>Sar</taxon>
        <taxon>Stramenopiles</taxon>
        <taxon>Oomycota</taxon>
        <taxon>Peronosporomycetes</taxon>
        <taxon>Peronosporales</taxon>
        <taxon>Peronosporaceae</taxon>
        <taxon>Phytophthora</taxon>
    </lineage>
</organism>
<gene>
    <name evidence="8" type="ORF">Pfra01_002354100</name>
</gene>
<dbReference type="OrthoDB" id="25002at2759"/>
<dbReference type="EMBL" id="BSXT01003857">
    <property type="protein sequence ID" value="GMF55797.1"/>
    <property type="molecule type" value="Genomic_DNA"/>
</dbReference>
<evidence type="ECO:0000256" key="5">
    <source>
        <dbReference type="ARBA" id="ARBA00022833"/>
    </source>
</evidence>
<keyword evidence="3" id="KW-0479">Metal-binding</keyword>
<evidence type="ECO:0000313" key="8">
    <source>
        <dbReference type="EMBL" id="GMF55797.1"/>
    </source>
</evidence>
<dbReference type="InterPro" id="IPR036873">
    <property type="entry name" value="Rhodanese-like_dom_sf"/>
</dbReference>
<feature type="domain" description="Rhodanese" evidence="7">
    <location>
        <begin position="127"/>
        <end position="203"/>
    </location>
</feature>
<evidence type="ECO:0000256" key="4">
    <source>
        <dbReference type="ARBA" id="ARBA00022801"/>
    </source>
</evidence>
<dbReference type="InterPro" id="IPR001915">
    <property type="entry name" value="Peptidase_M48"/>
</dbReference>
<dbReference type="GO" id="GO:0004222">
    <property type="term" value="F:metalloendopeptidase activity"/>
    <property type="evidence" value="ECO:0007669"/>
    <property type="project" value="InterPro"/>
</dbReference>
<sequence>MATKDMSVEMYVNSSAYGFCVFPAEKLPEIKQQLMQVAVQFGEDNLRGTILLTTEGVNIRLSGTSDAVEAMKKAIAALHSEIRGLEFKDSYSERMTLPRMLVKIKKEVISMGMEEVNPAMDGLAAHISAEEFKTWMDDGKDMVVLDTRWLQQVPKEKPIVMFCTGGVRCEKASYALLNEGHKEVYQLDGGILKYFEKVGGAHYKGDCYIFDDRVALKPDLTEAAVTSCFVCRSPLTVEDRESLDYEPEKHCPYCKSGKKDFRHAKDTRSGPPQQESRIKVMRVAPPHAPGDAEPIWKLATRTAIKLMSTALYSKRFIGASALLIYGYASYPIAEPTSTHSLRLAQGLDSHELDRKDPFAINVRQIAARVGVKNPERISIRVGEETSGASMGANLTVSRRGACIVLPMELYDAFYAPAHLHNKYDIPKRDEIDFVLAHESAHIAKNHSMYTGAFLPASLVGSCIAIHKIPNKLIAGIVGVLGIVGGNWYLSWSLEHEADQVAAESGFARGGINCFQRKLSRNCEMRSVLNTWMIDERGNYLGDTSHPLLTSRIERLKLLATAEPVKLVVTADAVSTEAAVY</sequence>
<keyword evidence="2" id="KW-0645">Protease</keyword>
<evidence type="ECO:0000259" key="7">
    <source>
        <dbReference type="PROSITE" id="PS50206"/>
    </source>
</evidence>
<dbReference type="GO" id="GO:0006508">
    <property type="term" value="P:proteolysis"/>
    <property type="evidence" value="ECO:0007669"/>
    <property type="project" value="UniProtKB-KW"/>
</dbReference>
<evidence type="ECO:0000313" key="9">
    <source>
        <dbReference type="Proteomes" id="UP001165121"/>
    </source>
</evidence>
<dbReference type="Gene3D" id="3.30.70.100">
    <property type="match status" value="1"/>
</dbReference>
<dbReference type="Proteomes" id="UP001165121">
    <property type="component" value="Unassembled WGS sequence"/>
</dbReference>
<proteinExistence type="predicted"/>
<dbReference type="GO" id="GO:0046872">
    <property type="term" value="F:metal ion binding"/>
    <property type="evidence" value="ECO:0007669"/>
    <property type="project" value="UniProtKB-KW"/>
</dbReference>
<comment type="caution">
    <text evidence="8">The sequence shown here is derived from an EMBL/GenBank/DDBJ whole genome shotgun (WGS) entry which is preliminary data.</text>
</comment>
<keyword evidence="6" id="KW-0482">Metalloprotease</keyword>
<accession>A0A9W6Y7U0</accession>
<keyword evidence="5" id="KW-0862">Zinc</keyword>
<dbReference type="InterPro" id="IPR020936">
    <property type="entry name" value="TrhO"/>
</dbReference>
<dbReference type="Pfam" id="PF01435">
    <property type="entry name" value="Peptidase_M48"/>
    <property type="match status" value="1"/>
</dbReference>
<dbReference type="PANTHER" id="PTHR43268:SF3">
    <property type="entry name" value="RHODANESE-LIKE DOMAIN-CONTAINING PROTEIN 7-RELATED"/>
    <property type="match status" value="1"/>
</dbReference>
<dbReference type="Pfam" id="PF17773">
    <property type="entry name" value="UPF0176_N"/>
    <property type="match status" value="1"/>
</dbReference>
<evidence type="ECO:0000256" key="2">
    <source>
        <dbReference type="ARBA" id="ARBA00022670"/>
    </source>
</evidence>
<dbReference type="SUPFAM" id="SSF52821">
    <property type="entry name" value="Rhodanese/Cell cycle control phosphatase"/>
    <property type="match status" value="1"/>
</dbReference>
<keyword evidence="4" id="KW-0378">Hydrolase</keyword>
<reference evidence="8" key="1">
    <citation type="submission" date="2023-04" db="EMBL/GenBank/DDBJ databases">
        <title>Phytophthora fragariaefolia NBRC 109709.</title>
        <authorList>
            <person name="Ichikawa N."/>
            <person name="Sato H."/>
            <person name="Tonouchi N."/>
        </authorList>
    </citation>
    <scope>NUCLEOTIDE SEQUENCE</scope>
    <source>
        <strain evidence="8">NBRC 109709</strain>
    </source>
</reference>
<protein>
    <submittedName>
        <fullName evidence="8">Unnamed protein product</fullName>
    </submittedName>
</protein>